<evidence type="ECO:0000313" key="3">
    <source>
        <dbReference type="Proteomes" id="UP000596739"/>
    </source>
</evidence>
<comment type="similarity">
    <text evidence="1">Belongs to the HAD-like hydrolase superfamily. CbbY/CbbZ/Gph/YieH family.</text>
</comment>
<dbReference type="NCBIfam" id="TIGR01990">
    <property type="entry name" value="bPGM"/>
    <property type="match status" value="1"/>
</dbReference>
<dbReference type="PANTHER" id="PTHR43481">
    <property type="entry name" value="FRUCTOSE-1-PHOSPHATE PHOSPHATASE"/>
    <property type="match status" value="1"/>
</dbReference>
<keyword evidence="3" id="KW-1185">Reference proteome</keyword>
<dbReference type="SUPFAM" id="SSF56784">
    <property type="entry name" value="HAD-like"/>
    <property type="match status" value="1"/>
</dbReference>
<dbReference type="InterPro" id="IPR010972">
    <property type="entry name" value="Beta-PGM"/>
</dbReference>
<dbReference type="RefSeq" id="WP_200269431.1">
    <property type="nucleotide sequence ID" value="NZ_JAENHN010000037.1"/>
</dbReference>
<dbReference type="Gene3D" id="3.40.50.1000">
    <property type="entry name" value="HAD superfamily/HAD-like"/>
    <property type="match status" value="1"/>
</dbReference>
<keyword evidence="2" id="KW-0413">Isomerase</keyword>
<dbReference type="Proteomes" id="UP000596739">
    <property type="component" value="Unassembled WGS sequence"/>
</dbReference>
<sequence length="214" mass="23630">MHVKGCIFDLDGVIVDTAKYHYLAWRRLANELGFDFTEKDNERLKGVSRMASLEILLSIGNVTLSEAEKLALAAKKNEWYVEYISRMNKDEILPGVENFLEAIRSEGIKVSLGSASKNSMMILNNLELTKYFDAIIDGNKVSEAKPDPEVFLLAAKELDLDPKDCVVFEDAEAGIEAAIRAGMQSIGIGSVETLGKATKVIPNLKDADLTILEF</sequence>
<dbReference type="EMBL" id="JAENHN010000037">
    <property type="protein sequence ID" value="MBK1811328.1"/>
    <property type="molecule type" value="Genomic_DNA"/>
</dbReference>
<reference evidence="3" key="1">
    <citation type="submission" date="2021-01" db="EMBL/GenBank/DDBJ databases">
        <title>Genome public.</title>
        <authorList>
            <person name="Liu C."/>
            <person name="Sun Q."/>
        </authorList>
    </citation>
    <scope>NUCLEOTIDE SEQUENCE [LARGE SCALE GENOMIC DNA]</scope>
    <source>
        <strain evidence="3">YIM B02505</strain>
    </source>
</reference>
<evidence type="ECO:0000313" key="2">
    <source>
        <dbReference type="EMBL" id="MBK1811328.1"/>
    </source>
</evidence>
<gene>
    <name evidence="2" type="primary">pgmB</name>
    <name evidence="2" type="ORF">JHL18_11895</name>
</gene>
<dbReference type="GO" id="GO:0008801">
    <property type="term" value="F:beta-phosphoglucomutase activity"/>
    <property type="evidence" value="ECO:0007669"/>
    <property type="project" value="UniProtKB-EC"/>
</dbReference>
<accession>A0ABS1EPG4</accession>
<dbReference type="Gene3D" id="1.10.150.240">
    <property type="entry name" value="Putative phosphatase, domain 2"/>
    <property type="match status" value="1"/>
</dbReference>
<dbReference type="SFLD" id="SFLDS00003">
    <property type="entry name" value="Haloacid_Dehalogenase"/>
    <property type="match status" value="1"/>
</dbReference>
<evidence type="ECO:0000256" key="1">
    <source>
        <dbReference type="ARBA" id="ARBA00006171"/>
    </source>
</evidence>
<dbReference type="SFLD" id="SFLDG01129">
    <property type="entry name" value="C1.5:_HAD__Beta-PGM__Phosphata"/>
    <property type="match status" value="1"/>
</dbReference>
<dbReference type="InterPro" id="IPR006439">
    <property type="entry name" value="HAD-SF_hydro_IA"/>
</dbReference>
<dbReference type="InterPro" id="IPR051806">
    <property type="entry name" value="HAD-like_SPP"/>
</dbReference>
<dbReference type="InterPro" id="IPR023198">
    <property type="entry name" value="PGP-like_dom2"/>
</dbReference>
<dbReference type="EC" id="5.4.2.6" evidence="2"/>
<dbReference type="Pfam" id="PF00702">
    <property type="entry name" value="Hydrolase"/>
    <property type="match status" value="1"/>
</dbReference>
<proteinExistence type="inferred from homology"/>
<dbReference type="NCBIfam" id="TIGR01509">
    <property type="entry name" value="HAD-SF-IA-v3"/>
    <property type="match status" value="1"/>
</dbReference>
<name>A0ABS1EPG4_9CLOT</name>
<dbReference type="InterPro" id="IPR023214">
    <property type="entry name" value="HAD_sf"/>
</dbReference>
<protein>
    <submittedName>
        <fullName evidence="2">Beta-phosphoglucomutase</fullName>
        <ecNumber evidence="2">5.4.2.6</ecNumber>
    </submittedName>
</protein>
<dbReference type="PRINTS" id="PR00413">
    <property type="entry name" value="HADHALOGNASE"/>
</dbReference>
<dbReference type="CDD" id="cd02598">
    <property type="entry name" value="HAD_BPGM"/>
    <property type="match status" value="1"/>
</dbReference>
<dbReference type="NCBIfam" id="TIGR02009">
    <property type="entry name" value="PGMB-YQAB-SF"/>
    <property type="match status" value="1"/>
</dbReference>
<dbReference type="InterPro" id="IPR010976">
    <property type="entry name" value="B-phosphoglucomutase_hydrolase"/>
</dbReference>
<dbReference type="PANTHER" id="PTHR43481:SF4">
    <property type="entry name" value="GLYCEROL-1-PHOSPHATE PHOSPHOHYDROLASE 1-RELATED"/>
    <property type="match status" value="1"/>
</dbReference>
<dbReference type="SFLD" id="SFLDG01135">
    <property type="entry name" value="C1.5.6:_HAD__Beta-PGM__Phospha"/>
    <property type="match status" value="1"/>
</dbReference>
<dbReference type="SFLD" id="SFLDF00046">
    <property type="entry name" value="beta-phosphoglucomutase"/>
    <property type="match status" value="1"/>
</dbReference>
<organism evidence="2 3">
    <name type="scientific">Clostridium yunnanense</name>
    <dbReference type="NCBI Taxonomy" id="2800325"/>
    <lineage>
        <taxon>Bacteria</taxon>
        <taxon>Bacillati</taxon>
        <taxon>Bacillota</taxon>
        <taxon>Clostridia</taxon>
        <taxon>Eubacteriales</taxon>
        <taxon>Clostridiaceae</taxon>
        <taxon>Clostridium</taxon>
    </lineage>
</organism>
<comment type="caution">
    <text evidence="2">The sequence shown here is derived from an EMBL/GenBank/DDBJ whole genome shotgun (WGS) entry which is preliminary data.</text>
</comment>
<dbReference type="InterPro" id="IPR036412">
    <property type="entry name" value="HAD-like_sf"/>
</dbReference>